<dbReference type="EMBL" id="FMYF01000001">
    <property type="protein sequence ID" value="SDB79935.1"/>
    <property type="molecule type" value="Genomic_DNA"/>
</dbReference>
<evidence type="ECO:0000256" key="3">
    <source>
        <dbReference type="ARBA" id="ARBA00022723"/>
    </source>
</evidence>
<dbReference type="InterPro" id="IPR036291">
    <property type="entry name" value="NAD(P)-bd_dom_sf"/>
</dbReference>
<dbReference type="AlphaFoldDB" id="A0A1G6GDW9"/>
<proteinExistence type="predicted"/>
<reference evidence="9 10" key="1">
    <citation type="submission" date="2016-06" db="EMBL/GenBank/DDBJ databases">
        <authorList>
            <person name="Olsen C.W."/>
            <person name="Carey S."/>
            <person name="Hinshaw L."/>
            <person name="Karasin A.I."/>
        </authorList>
    </citation>
    <scope>NUCLEOTIDE SEQUENCE [LARGE SCALE GENOMIC DNA]</scope>
    <source>
        <strain evidence="9 10">LZ-22</strain>
    </source>
</reference>
<dbReference type="InterPro" id="IPR050963">
    <property type="entry name" value="Sirohydro_Cobaltochel/CbiX"/>
</dbReference>
<dbReference type="SUPFAM" id="SSF53800">
    <property type="entry name" value="Chelatase"/>
    <property type="match status" value="1"/>
</dbReference>
<evidence type="ECO:0000256" key="8">
    <source>
        <dbReference type="ARBA" id="ARBA00047561"/>
    </source>
</evidence>
<dbReference type="UniPathway" id="UPA00262">
    <property type="reaction ID" value="UER00222"/>
</dbReference>
<evidence type="ECO:0000313" key="10">
    <source>
        <dbReference type="Proteomes" id="UP000199086"/>
    </source>
</evidence>
<evidence type="ECO:0000313" key="9">
    <source>
        <dbReference type="EMBL" id="SDB79935.1"/>
    </source>
</evidence>
<dbReference type="CDD" id="cd03416">
    <property type="entry name" value="CbiX_SirB_N"/>
    <property type="match status" value="1"/>
</dbReference>
<dbReference type="Pfam" id="PF01903">
    <property type="entry name" value="CbiX"/>
    <property type="match status" value="2"/>
</dbReference>
<dbReference type="GO" id="GO:0046872">
    <property type="term" value="F:metal ion binding"/>
    <property type="evidence" value="ECO:0007669"/>
    <property type="project" value="UniProtKB-KW"/>
</dbReference>
<dbReference type="RefSeq" id="WP_092605484.1">
    <property type="nucleotide sequence ID" value="NZ_FMYF01000001.1"/>
</dbReference>
<keyword evidence="4" id="KW-0560">Oxidoreductase</keyword>
<comment type="pathway">
    <text evidence="1">Porphyrin-containing compound metabolism; siroheme biosynthesis; sirohydrochlorin from precorrin-2: step 1/1.</text>
</comment>
<organism evidence="9 10">
    <name type="scientific">Raineyella antarctica</name>
    <dbReference type="NCBI Taxonomy" id="1577474"/>
    <lineage>
        <taxon>Bacteria</taxon>
        <taxon>Bacillati</taxon>
        <taxon>Actinomycetota</taxon>
        <taxon>Actinomycetes</taxon>
        <taxon>Propionibacteriales</taxon>
        <taxon>Propionibacteriaceae</taxon>
        <taxon>Raineyella</taxon>
    </lineage>
</organism>
<dbReference type="CDD" id="cd03414">
    <property type="entry name" value="CbiX_SirB_C"/>
    <property type="match status" value="1"/>
</dbReference>
<sequence length="396" mass="42225">MIPLVIAGHGTRDPAGVQEFLALVDQVRALLPGVTVEPGSVELTPPSIEAALETALALSDGRAVVVPLMVGEGGHVLEDIPGAIGRAKGTADVRYARHLGADPRLVAALEGRIAAARGDWAPERTTVVLVGRGCSVTGANADHVRLSRLVQEHGGYERVCPAFLQVAAPDLPRALDEAYAMGARRIVVGQNFLFSGRLRSWTFERAEAWRARHPDAEVRVAEVLGPCDELAAVVVDRYREEESRLHETSPAYLAGLLLMERDVLVVGGGTVSARRVPRLVEAGARVRLVSPEAVASLAALAEEGTIRWQRRRFEDADLDGAWYVLAQTDDPQVNAAVAAGAEARHTFCVRADDAGRGSAWTPAVARAEGFSVAVLGTGSPHRSMKVRDALLKVLGR</sequence>
<dbReference type="Gene3D" id="3.40.50.720">
    <property type="entry name" value="NAD(P)-binding Rossmann-like Domain"/>
    <property type="match status" value="1"/>
</dbReference>
<evidence type="ECO:0000256" key="6">
    <source>
        <dbReference type="ARBA" id="ARBA00023239"/>
    </source>
</evidence>
<keyword evidence="6" id="KW-0456">Lyase</keyword>
<keyword evidence="5" id="KW-0520">NAD</keyword>
<evidence type="ECO:0000256" key="5">
    <source>
        <dbReference type="ARBA" id="ARBA00023027"/>
    </source>
</evidence>
<gene>
    <name evidence="9" type="ORF">GA0111570_101208</name>
</gene>
<dbReference type="GO" id="GO:0043115">
    <property type="term" value="F:precorrin-2 dehydrogenase activity"/>
    <property type="evidence" value="ECO:0007669"/>
    <property type="project" value="UniProtKB-EC"/>
</dbReference>
<dbReference type="PANTHER" id="PTHR33542:SF3">
    <property type="entry name" value="SIROHYDROCHLORIN FERROCHELATASE, CHLOROPLASTIC"/>
    <property type="match status" value="1"/>
</dbReference>
<dbReference type="GO" id="GO:0016829">
    <property type="term" value="F:lyase activity"/>
    <property type="evidence" value="ECO:0007669"/>
    <property type="project" value="UniProtKB-KW"/>
</dbReference>
<dbReference type="STRING" id="1577474.GA0111570_101208"/>
<dbReference type="SUPFAM" id="SSF51735">
    <property type="entry name" value="NAD(P)-binding Rossmann-fold domains"/>
    <property type="match status" value="1"/>
</dbReference>
<comment type="catalytic activity">
    <reaction evidence="8">
        <text>precorrin-2 + NAD(+) = sirohydrochlorin + NADH + 2 H(+)</text>
        <dbReference type="Rhea" id="RHEA:15613"/>
        <dbReference type="ChEBI" id="CHEBI:15378"/>
        <dbReference type="ChEBI" id="CHEBI:57540"/>
        <dbReference type="ChEBI" id="CHEBI:57945"/>
        <dbReference type="ChEBI" id="CHEBI:58351"/>
        <dbReference type="ChEBI" id="CHEBI:58827"/>
        <dbReference type="EC" id="1.3.1.76"/>
    </reaction>
</comment>
<protein>
    <recommendedName>
        <fullName evidence="2">precorrin-2 dehydrogenase</fullName>
        <ecNumber evidence="2">1.3.1.76</ecNumber>
    </recommendedName>
</protein>
<dbReference type="Pfam" id="PF13241">
    <property type="entry name" value="NAD_binding_7"/>
    <property type="match status" value="1"/>
</dbReference>
<evidence type="ECO:0000256" key="7">
    <source>
        <dbReference type="ARBA" id="ARBA00023244"/>
    </source>
</evidence>
<dbReference type="InterPro" id="IPR006367">
    <property type="entry name" value="Sirohaem_synthase_N"/>
</dbReference>
<dbReference type="PANTHER" id="PTHR33542">
    <property type="entry name" value="SIROHYDROCHLORIN FERROCHELATASE, CHLOROPLASTIC"/>
    <property type="match status" value="1"/>
</dbReference>
<evidence type="ECO:0000256" key="4">
    <source>
        <dbReference type="ARBA" id="ARBA00023002"/>
    </source>
</evidence>
<dbReference type="EC" id="1.3.1.76" evidence="2"/>
<accession>A0A1G6GDW9</accession>
<name>A0A1G6GDW9_9ACTN</name>
<dbReference type="OrthoDB" id="7345302at2"/>
<dbReference type="Proteomes" id="UP000199086">
    <property type="component" value="Unassembled WGS sequence"/>
</dbReference>
<keyword evidence="3" id="KW-0479">Metal-binding</keyword>
<dbReference type="Gene3D" id="3.40.50.1400">
    <property type="match status" value="2"/>
</dbReference>
<dbReference type="NCBIfam" id="TIGR01470">
    <property type="entry name" value="cysG_Nterm"/>
    <property type="match status" value="1"/>
</dbReference>
<evidence type="ECO:0000256" key="2">
    <source>
        <dbReference type="ARBA" id="ARBA00012400"/>
    </source>
</evidence>
<dbReference type="InterPro" id="IPR002762">
    <property type="entry name" value="CbiX-like"/>
</dbReference>
<keyword evidence="10" id="KW-1185">Reference proteome</keyword>
<keyword evidence="7" id="KW-0627">Porphyrin biosynthesis</keyword>
<evidence type="ECO:0000256" key="1">
    <source>
        <dbReference type="ARBA" id="ARBA00005010"/>
    </source>
</evidence>
<dbReference type="GO" id="GO:0019354">
    <property type="term" value="P:siroheme biosynthetic process"/>
    <property type="evidence" value="ECO:0007669"/>
    <property type="project" value="UniProtKB-UniPathway"/>
</dbReference>